<keyword evidence="5 8" id="KW-0378">Hydrolase</keyword>
<dbReference type="RefSeq" id="WP_148598519.1">
    <property type="nucleotide sequence ID" value="NZ_CP042997.1"/>
</dbReference>
<organism evidence="10 11">
    <name type="scientific">Aquisphaera giovannonii</name>
    <dbReference type="NCBI Taxonomy" id="406548"/>
    <lineage>
        <taxon>Bacteria</taxon>
        <taxon>Pseudomonadati</taxon>
        <taxon>Planctomycetota</taxon>
        <taxon>Planctomycetia</taxon>
        <taxon>Isosphaerales</taxon>
        <taxon>Isosphaeraceae</taxon>
        <taxon>Aquisphaera</taxon>
    </lineage>
</organism>
<dbReference type="InterPro" id="IPR029060">
    <property type="entry name" value="PIN-like_dom_sf"/>
</dbReference>
<dbReference type="InterPro" id="IPR022907">
    <property type="entry name" value="VapC_family"/>
</dbReference>
<dbReference type="AlphaFoldDB" id="A0A5B9WF58"/>
<dbReference type="Proteomes" id="UP000324233">
    <property type="component" value="Chromosome"/>
</dbReference>
<dbReference type="GO" id="GO:0090729">
    <property type="term" value="F:toxin activity"/>
    <property type="evidence" value="ECO:0007669"/>
    <property type="project" value="UniProtKB-KW"/>
</dbReference>
<accession>A0A5B9WF58</accession>
<dbReference type="InterPro" id="IPR050556">
    <property type="entry name" value="Type_II_TA_system_RNase"/>
</dbReference>
<keyword evidence="3 8" id="KW-0540">Nuclease</keyword>
<dbReference type="OrthoDB" id="9796690at2"/>
<dbReference type="SUPFAM" id="SSF88723">
    <property type="entry name" value="PIN domain-like"/>
    <property type="match status" value="1"/>
</dbReference>
<dbReference type="GO" id="GO:0016787">
    <property type="term" value="F:hydrolase activity"/>
    <property type="evidence" value="ECO:0007669"/>
    <property type="project" value="UniProtKB-KW"/>
</dbReference>
<feature type="binding site" evidence="8">
    <location>
        <position position="7"/>
    </location>
    <ligand>
        <name>Mg(2+)</name>
        <dbReference type="ChEBI" id="CHEBI:18420"/>
    </ligand>
</feature>
<name>A0A5B9WF58_9BACT</name>
<evidence type="ECO:0000256" key="4">
    <source>
        <dbReference type="ARBA" id="ARBA00022723"/>
    </source>
</evidence>
<evidence type="ECO:0000256" key="2">
    <source>
        <dbReference type="ARBA" id="ARBA00022649"/>
    </source>
</evidence>
<keyword evidence="8" id="KW-0800">Toxin</keyword>
<dbReference type="Pfam" id="PF01850">
    <property type="entry name" value="PIN"/>
    <property type="match status" value="1"/>
</dbReference>
<evidence type="ECO:0000256" key="8">
    <source>
        <dbReference type="HAMAP-Rule" id="MF_00265"/>
    </source>
</evidence>
<evidence type="ECO:0000256" key="1">
    <source>
        <dbReference type="ARBA" id="ARBA00001946"/>
    </source>
</evidence>
<feature type="binding site" evidence="8">
    <location>
        <position position="100"/>
    </location>
    <ligand>
        <name>Mg(2+)</name>
        <dbReference type="ChEBI" id="CHEBI:18420"/>
    </ligand>
</feature>
<gene>
    <name evidence="10" type="primary">vapC_10</name>
    <name evidence="8" type="synonym">vapC</name>
    <name evidence="10" type="ORF">OJF2_77890</name>
</gene>
<dbReference type="InterPro" id="IPR002716">
    <property type="entry name" value="PIN_dom"/>
</dbReference>
<dbReference type="GO" id="GO:0004519">
    <property type="term" value="F:endonuclease activity"/>
    <property type="evidence" value="ECO:0007669"/>
    <property type="project" value="UniProtKB-KW"/>
</dbReference>
<feature type="domain" description="PIN" evidence="9">
    <location>
        <begin position="4"/>
        <end position="122"/>
    </location>
</feature>
<dbReference type="HAMAP" id="MF_00265">
    <property type="entry name" value="VapC_Nob1"/>
    <property type="match status" value="1"/>
</dbReference>
<evidence type="ECO:0000256" key="3">
    <source>
        <dbReference type="ARBA" id="ARBA00022722"/>
    </source>
</evidence>
<evidence type="ECO:0000259" key="9">
    <source>
        <dbReference type="Pfam" id="PF01850"/>
    </source>
</evidence>
<reference evidence="10 11" key="1">
    <citation type="submission" date="2019-08" db="EMBL/GenBank/DDBJ databases">
        <title>Deep-cultivation of Planctomycetes and their phenomic and genomic characterization uncovers novel biology.</title>
        <authorList>
            <person name="Wiegand S."/>
            <person name="Jogler M."/>
            <person name="Boedeker C."/>
            <person name="Pinto D."/>
            <person name="Vollmers J."/>
            <person name="Rivas-Marin E."/>
            <person name="Kohn T."/>
            <person name="Peeters S.H."/>
            <person name="Heuer A."/>
            <person name="Rast P."/>
            <person name="Oberbeckmann S."/>
            <person name="Bunk B."/>
            <person name="Jeske O."/>
            <person name="Meyerdierks A."/>
            <person name="Storesund J.E."/>
            <person name="Kallscheuer N."/>
            <person name="Luecker S."/>
            <person name="Lage O.M."/>
            <person name="Pohl T."/>
            <person name="Merkel B.J."/>
            <person name="Hornburger P."/>
            <person name="Mueller R.-W."/>
            <person name="Bruemmer F."/>
            <person name="Labrenz M."/>
            <person name="Spormann A.M."/>
            <person name="Op den Camp H."/>
            <person name="Overmann J."/>
            <person name="Amann R."/>
            <person name="Jetten M.S.M."/>
            <person name="Mascher T."/>
            <person name="Medema M.H."/>
            <person name="Devos D.P."/>
            <person name="Kaster A.-K."/>
            <person name="Ovreas L."/>
            <person name="Rohde M."/>
            <person name="Galperin M.Y."/>
            <person name="Jogler C."/>
        </authorList>
    </citation>
    <scope>NUCLEOTIDE SEQUENCE [LARGE SCALE GENOMIC DNA]</scope>
    <source>
        <strain evidence="10 11">OJF2</strain>
    </source>
</reference>
<evidence type="ECO:0000256" key="7">
    <source>
        <dbReference type="ARBA" id="ARBA00038093"/>
    </source>
</evidence>
<dbReference type="EC" id="3.1.-.-" evidence="8"/>
<evidence type="ECO:0000256" key="6">
    <source>
        <dbReference type="ARBA" id="ARBA00022842"/>
    </source>
</evidence>
<keyword evidence="4 8" id="KW-0479">Metal-binding</keyword>
<comment type="cofactor">
    <cofactor evidence="1 8">
        <name>Mg(2+)</name>
        <dbReference type="ChEBI" id="CHEBI:18420"/>
    </cofactor>
</comment>
<dbReference type="CDD" id="cd18751">
    <property type="entry name" value="PIN_VapC4-5_FitB-like"/>
    <property type="match status" value="1"/>
</dbReference>
<comment type="similarity">
    <text evidence="7 8">Belongs to the PINc/VapC protein family.</text>
</comment>
<keyword evidence="11" id="KW-1185">Reference proteome</keyword>
<evidence type="ECO:0000313" key="10">
    <source>
        <dbReference type="EMBL" id="QEH39177.1"/>
    </source>
</evidence>
<protein>
    <recommendedName>
        <fullName evidence="8">Ribonuclease VapC</fullName>
        <shortName evidence="8">RNase VapC</shortName>
        <ecNumber evidence="8">3.1.-.-</ecNumber>
    </recommendedName>
    <alternativeName>
        <fullName evidence="8">Toxin VapC</fullName>
    </alternativeName>
</protein>
<dbReference type="PANTHER" id="PTHR33653:SF1">
    <property type="entry name" value="RIBONUCLEASE VAPC2"/>
    <property type="match status" value="1"/>
</dbReference>
<evidence type="ECO:0000256" key="5">
    <source>
        <dbReference type="ARBA" id="ARBA00022801"/>
    </source>
</evidence>
<keyword evidence="2 8" id="KW-1277">Toxin-antitoxin system</keyword>
<comment type="function">
    <text evidence="8">Toxic component of a toxin-antitoxin (TA) system. An RNase.</text>
</comment>
<keyword evidence="10" id="KW-0255">Endonuclease</keyword>
<evidence type="ECO:0000313" key="11">
    <source>
        <dbReference type="Proteomes" id="UP000324233"/>
    </source>
</evidence>
<keyword evidence="6 8" id="KW-0460">Magnesium</keyword>
<dbReference type="Gene3D" id="3.40.50.1010">
    <property type="entry name" value="5'-nuclease"/>
    <property type="match status" value="1"/>
</dbReference>
<proteinExistence type="inferred from homology"/>
<dbReference type="KEGG" id="agv:OJF2_77890"/>
<sequence>MHKVLLDTDILSEVLRGVNPTVAGHAGAYRSVFGHFTISVITVMEMAKGFQKAGRPEKIAALATLLATEEIVDFDRAAADQAGRIWGDLERTGQPIGLADPMIAAVALRHGLELVTGNTAHYQRVQQLGYPLTLANWRN</sequence>
<dbReference type="GO" id="GO:0004540">
    <property type="term" value="F:RNA nuclease activity"/>
    <property type="evidence" value="ECO:0007669"/>
    <property type="project" value="InterPro"/>
</dbReference>
<dbReference type="EMBL" id="CP042997">
    <property type="protein sequence ID" value="QEH39177.1"/>
    <property type="molecule type" value="Genomic_DNA"/>
</dbReference>
<dbReference type="PANTHER" id="PTHR33653">
    <property type="entry name" value="RIBONUCLEASE VAPC2"/>
    <property type="match status" value="1"/>
</dbReference>
<dbReference type="GO" id="GO:0000287">
    <property type="term" value="F:magnesium ion binding"/>
    <property type="evidence" value="ECO:0007669"/>
    <property type="project" value="UniProtKB-UniRule"/>
</dbReference>